<keyword evidence="2" id="KW-0808">Transferase</keyword>
<evidence type="ECO:0000313" key="2">
    <source>
        <dbReference type="EMBL" id="APH04808.1"/>
    </source>
</evidence>
<evidence type="ECO:0000313" key="3">
    <source>
        <dbReference type="Proteomes" id="UP000181936"/>
    </source>
</evidence>
<feature type="domain" description="HD-GYP" evidence="1">
    <location>
        <begin position="111"/>
        <end position="299"/>
    </location>
</feature>
<dbReference type="RefSeq" id="WP_072579601.1">
    <property type="nucleotide sequence ID" value="NZ_CP016020.1"/>
</dbReference>
<dbReference type="InterPro" id="IPR014710">
    <property type="entry name" value="RmlC-like_jellyroll"/>
</dbReference>
<dbReference type="PANTHER" id="PTHR43155">
    <property type="entry name" value="CYCLIC DI-GMP PHOSPHODIESTERASE PA4108-RELATED"/>
    <property type="match status" value="1"/>
</dbReference>
<dbReference type="Gene3D" id="1.10.3210.10">
    <property type="entry name" value="Hypothetical protein af1432"/>
    <property type="match status" value="1"/>
</dbReference>
<dbReference type="GO" id="GO:0016301">
    <property type="term" value="F:kinase activity"/>
    <property type="evidence" value="ECO:0007669"/>
    <property type="project" value="UniProtKB-KW"/>
</dbReference>
<dbReference type="PANTHER" id="PTHR43155:SF2">
    <property type="entry name" value="CYCLIC DI-GMP PHOSPHODIESTERASE PA4108"/>
    <property type="match status" value="1"/>
</dbReference>
<dbReference type="SUPFAM" id="SSF51182">
    <property type="entry name" value="RmlC-like cupins"/>
    <property type="match status" value="1"/>
</dbReference>
<dbReference type="Pfam" id="PF13487">
    <property type="entry name" value="HD_5"/>
    <property type="match status" value="1"/>
</dbReference>
<sequence length="299" mass="34195">MKEFVNKNDFIETVQMKGLTISLIASGDHTEIIHHKLEAHTRWALEPEEGWTALEYLFILSGELTLINKDGPTTLKAGDSFYRSPVNEHFVFQSTQPTEFLYISSQPVFHRYSNISRDLVKLAVSIEKKDGYTSDHCARISKMSMQVGEKLGLNSRQLLRLNMASFFHDIGKIKIPLEILLKPGELTNKEWEIMKLHTTYGREVLEETKLPLLIDAGRIVEQHHERYDGKGYPFGLKKTEIDIEAFIISVVDSYDAMITDRPYSKAMPKEDALTEIVDCRGTMYSPDVVDAFISIQHIL</sequence>
<dbReference type="STRING" id="1547283.A9C19_08635"/>
<organism evidence="2 3">
    <name type="scientific">Bacillus weihaiensis</name>
    <dbReference type="NCBI Taxonomy" id="1547283"/>
    <lineage>
        <taxon>Bacteria</taxon>
        <taxon>Bacillati</taxon>
        <taxon>Bacillota</taxon>
        <taxon>Bacilli</taxon>
        <taxon>Bacillales</taxon>
        <taxon>Bacillaceae</taxon>
        <taxon>Bacillus</taxon>
    </lineage>
</organism>
<dbReference type="EMBL" id="CP016020">
    <property type="protein sequence ID" value="APH04808.1"/>
    <property type="molecule type" value="Genomic_DNA"/>
</dbReference>
<protein>
    <submittedName>
        <fullName evidence="2">Histidine kinase</fullName>
    </submittedName>
</protein>
<dbReference type="Gene3D" id="2.60.120.10">
    <property type="entry name" value="Jelly Rolls"/>
    <property type="match status" value="1"/>
</dbReference>
<dbReference type="InterPro" id="IPR003607">
    <property type="entry name" value="HD/PDEase_dom"/>
</dbReference>
<keyword evidence="3" id="KW-1185">Reference proteome</keyword>
<gene>
    <name evidence="2" type="ORF">A9C19_08635</name>
</gene>
<dbReference type="KEGG" id="bwh:A9C19_08635"/>
<dbReference type="SUPFAM" id="SSF109604">
    <property type="entry name" value="HD-domain/PDEase-like"/>
    <property type="match status" value="1"/>
</dbReference>
<dbReference type="InterPro" id="IPR037522">
    <property type="entry name" value="HD_GYP_dom"/>
</dbReference>
<dbReference type="Proteomes" id="UP000181936">
    <property type="component" value="Chromosome"/>
</dbReference>
<accession>A0A1L3MR48</accession>
<proteinExistence type="predicted"/>
<dbReference type="CDD" id="cd00077">
    <property type="entry name" value="HDc"/>
    <property type="match status" value="1"/>
</dbReference>
<evidence type="ECO:0000259" key="1">
    <source>
        <dbReference type="PROSITE" id="PS51832"/>
    </source>
</evidence>
<name>A0A1L3MR48_9BACI</name>
<dbReference type="PROSITE" id="PS51832">
    <property type="entry name" value="HD_GYP"/>
    <property type="match status" value="1"/>
</dbReference>
<dbReference type="SMART" id="SM00471">
    <property type="entry name" value="HDc"/>
    <property type="match status" value="1"/>
</dbReference>
<reference evidence="2 3" key="1">
    <citation type="journal article" date="2016" name="Sci. Rep.">
        <title>Complete genome sequence and transcriptomic analysis of a novel marine strain Bacillus weihaiensis reveals the mechanism of brown algae degradation.</title>
        <authorList>
            <person name="Zhu Y."/>
            <person name="Chen P."/>
            <person name="Bao Y."/>
            <person name="Men Y."/>
            <person name="Zeng Y."/>
            <person name="Yang J."/>
            <person name="Sun J."/>
            <person name="Sun Y."/>
        </authorList>
    </citation>
    <scope>NUCLEOTIDE SEQUENCE [LARGE SCALE GENOMIC DNA]</scope>
    <source>
        <strain evidence="2 3">Alg07</strain>
    </source>
</reference>
<dbReference type="AlphaFoldDB" id="A0A1L3MR48"/>
<keyword evidence="2" id="KW-0418">Kinase</keyword>
<dbReference type="InterPro" id="IPR011051">
    <property type="entry name" value="RmlC_Cupin_sf"/>
</dbReference>